<evidence type="ECO:0000259" key="1">
    <source>
        <dbReference type="SMART" id="SM00164"/>
    </source>
</evidence>
<name>A0A6G0YLT0_APHCR</name>
<dbReference type="Pfam" id="PF00566">
    <property type="entry name" value="RabGAP-TBC"/>
    <property type="match status" value="1"/>
</dbReference>
<accession>A0A6G0YLT0</accession>
<proteinExistence type="predicted"/>
<dbReference type="InterPro" id="IPR000195">
    <property type="entry name" value="Rab-GAP-TBC_dom"/>
</dbReference>
<dbReference type="EMBL" id="VUJU01003359">
    <property type="protein sequence ID" value="KAF0758181.1"/>
    <property type="molecule type" value="Genomic_DNA"/>
</dbReference>
<organism evidence="2 3">
    <name type="scientific">Aphis craccivora</name>
    <name type="common">Cowpea aphid</name>
    <dbReference type="NCBI Taxonomy" id="307492"/>
    <lineage>
        <taxon>Eukaryota</taxon>
        <taxon>Metazoa</taxon>
        <taxon>Ecdysozoa</taxon>
        <taxon>Arthropoda</taxon>
        <taxon>Hexapoda</taxon>
        <taxon>Insecta</taxon>
        <taxon>Pterygota</taxon>
        <taxon>Neoptera</taxon>
        <taxon>Paraneoptera</taxon>
        <taxon>Hemiptera</taxon>
        <taxon>Sternorrhyncha</taxon>
        <taxon>Aphidomorpha</taxon>
        <taxon>Aphidoidea</taxon>
        <taxon>Aphididae</taxon>
        <taxon>Aphidini</taxon>
        <taxon>Aphis</taxon>
        <taxon>Aphis</taxon>
    </lineage>
</organism>
<dbReference type="SMART" id="SM00164">
    <property type="entry name" value="TBC"/>
    <property type="match status" value="1"/>
</dbReference>
<dbReference type="Proteomes" id="UP000478052">
    <property type="component" value="Unassembled WGS sequence"/>
</dbReference>
<dbReference type="OrthoDB" id="10065050at2759"/>
<evidence type="ECO:0000313" key="3">
    <source>
        <dbReference type="Proteomes" id="UP000478052"/>
    </source>
</evidence>
<feature type="domain" description="Rab-GAP TBC" evidence="1">
    <location>
        <begin position="82"/>
        <end position="301"/>
    </location>
</feature>
<reference evidence="2 3" key="1">
    <citation type="submission" date="2019-08" db="EMBL/GenBank/DDBJ databases">
        <title>Whole genome of Aphis craccivora.</title>
        <authorList>
            <person name="Voronova N.V."/>
            <person name="Shulinski R.S."/>
            <person name="Bandarenka Y.V."/>
            <person name="Zhorov D.G."/>
            <person name="Warner D."/>
        </authorList>
    </citation>
    <scope>NUCLEOTIDE SEQUENCE [LARGE SCALE GENOMIC DNA]</scope>
    <source>
        <strain evidence="2">180601</strain>
        <tissue evidence="2">Whole Body</tissue>
    </source>
</reference>
<gene>
    <name evidence="2" type="ORF">FWK35_00017132</name>
</gene>
<comment type="caution">
    <text evidence="2">The sequence shown here is derived from an EMBL/GenBank/DDBJ whole genome shotgun (WGS) entry which is preliminary data.</text>
</comment>
<protein>
    <submittedName>
        <fullName evidence="2">GTPase-activating protein skywalker-like isoform X3</fullName>
    </submittedName>
</protein>
<dbReference type="Gene3D" id="1.10.472.80">
    <property type="entry name" value="Ypt/Rab-GAP domain of gyp1p, domain 3"/>
    <property type="match status" value="1"/>
</dbReference>
<keyword evidence="3" id="KW-1185">Reference proteome</keyword>
<sequence length="403" mass="45530">MVVADSAMLSTAKEELSSAADVYQPHVNVDGIPPLPTALAHPSTFPGSPMTAKKQALKSFGDIQSLLAAGYQKDVKKILRDNCWPTNHPIRAQLWPALCRQHASENSNNMQEGFYWDLVRQLFGSTDLPDKPIILPTFVESKHRHLHHLDSTGKNITDRIVCVLGFACPDITYSPAIYSLTSLLLHFMPEEECYNSLTSLVSSKNLVFVTQTKLLYEVTWKTVLNICRKHVKSAAGHIGKHCPIKKSEKMYMDWIWWIFQGLPFHHAVRVMDCYLHEGIKVLYRISMAILQLFYKYSTTSNSIWAEEINSHGVDVALMNFCRQMPANPQKVLKTAFKIRGLSSAYIHRVFVKTEMILKSKAVLSGSNKLNRSCSSENLPTSQSQMNIQMSSHTLTIREVSCMI</sequence>
<dbReference type="AlphaFoldDB" id="A0A6G0YLT0"/>
<evidence type="ECO:0000313" key="2">
    <source>
        <dbReference type="EMBL" id="KAF0758181.1"/>
    </source>
</evidence>